<protein>
    <recommendedName>
        <fullName evidence="7">Sepiapterin reductase</fullName>
    </recommendedName>
</protein>
<dbReference type="SUPFAM" id="SSF51735">
    <property type="entry name" value="NAD(P)-binding Rossmann-fold domains"/>
    <property type="match status" value="1"/>
</dbReference>
<dbReference type="EMBL" id="JAFCMP010000036">
    <property type="protein sequence ID" value="KAG5190261.1"/>
    <property type="molecule type" value="Genomic_DNA"/>
</dbReference>
<dbReference type="GO" id="GO:0016020">
    <property type="term" value="C:membrane"/>
    <property type="evidence" value="ECO:0007669"/>
    <property type="project" value="TreeGrafter"/>
</dbReference>
<dbReference type="PANTHER" id="PTHR44196:SF1">
    <property type="entry name" value="DEHYDROGENASE_REDUCTASE SDR FAMILY MEMBER 7B"/>
    <property type="match status" value="1"/>
</dbReference>
<sequence>MRAHGILALMSLPGCCCWLSVMLLGTASAFLTMAANTAAAGAAGKSTVVVTGASRGFGRALALEAAREGHPVIGLARRSADLDSLGKELEAFPGSCVLECDLGIPDSMARATTQIMMRTRHVGTLVHAAGRLGPIGNLAKSTASSFKEGLDVNLVAVDYLTRRLLPLLGDHRATGTPPAAGAALREAASLLPPRLLSRVCVISSGAAHTPVASWSTYCVAKAGLLMWARCAAVDLAQYGISVIALSPGVLDTAMQAEIRAADPDDFPEHGLFTGYHAAGALADPAEVAARVLPLLLHHPASLSGAEYAADSDSLDVVLRLCSADADNAGAAANAAVV</sequence>
<evidence type="ECO:0000256" key="2">
    <source>
        <dbReference type="ARBA" id="ARBA00023002"/>
    </source>
</evidence>
<keyword evidence="2" id="KW-0560">Oxidoreductase</keyword>
<evidence type="ECO:0000256" key="3">
    <source>
        <dbReference type="ARBA" id="ARBA00037096"/>
    </source>
</evidence>
<evidence type="ECO:0000256" key="1">
    <source>
        <dbReference type="ARBA" id="ARBA00006484"/>
    </source>
</evidence>
<comment type="similarity">
    <text evidence="1">Belongs to the short-chain dehydrogenases/reductases (SDR) family.</text>
</comment>
<feature type="signal peptide" evidence="4">
    <location>
        <begin position="1"/>
        <end position="29"/>
    </location>
</feature>
<evidence type="ECO:0000313" key="5">
    <source>
        <dbReference type="EMBL" id="KAG5190261.1"/>
    </source>
</evidence>
<name>A0A835ZC09_9STRA</name>
<keyword evidence="4" id="KW-0732">Signal</keyword>
<dbReference type="GO" id="GO:0016491">
    <property type="term" value="F:oxidoreductase activity"/>
    <property type="evidence" value="ECO:0007669"/>
    <property type="project" value="UniProtKB-KW"/>
</dbReference>
<feature type="chain" id="PRO_5032336135" description="Sepiapterin reductase" evidence="4">
    <location>
        <begin position="30"/>
        <end position="337"/>
    </location>
</feature>
<gene>
    <name evidence="5" type="ORF">JKP88DRAFT_266961</name>
</gene>
<dbReference type="Gene3D" id="3.40.50.720">
    <property type="entry name" value="NAD(P)-binding Rossmann-like Domain"/>
    <property type="match status" value="1"/>
</dbReference>
<dbReference type="PANTHER" id="PTHR44196">
    <property type="entry name" value="DEHYDROGENASE/REDUCTASE SDR FAMILY MEMBER 7B"/>
    <property type="match status" value="1"/>
</dbReference>
<organism evidence="5 6">
    <name type="scientific">Tribonema minus</name>
    <dbReference type="NCBI Taxonomy" id="303371"/>
    <lineage>
        <taxon>Eukaryota</taxon>
        <taxon>Sar</taxon>
        <taxon>Stramenopiles</taxon>
        <taxon>Ochrophyta</taxon>
        <taxon>PX clade</taxon>
        <taxon>Xanthophyceae</taxon>
        <taxon>Tribonematales</taxon>
        <taxon>Tribonemataceae</taxon>
        <taxon>Tribonema</taxon>
    </lineage>
</organism>
<evidence type="ECO:0000256" key="4">
    <source>
        <dbReference type="SAM" id="SignalP"/>
    </source>
</evidence>
<evidence type="ECO:0008006" key="7">
    <source>
        <dbReference type="Google" id="ProtNLM"/>
    </source>
</evidence>
<evidence type="ECO:0000313" key="6">
    <source>
        <dbReference type="Proteomes" id="UP000664859"/>
    </source>
</evidence>
<dbReference type="InterPro" id="IPR020904">
    <property type="entry name" value="Sc_DH/Rdtase_CS"/>
</dbReference>
<dbReference type="PROSITE" id="PS00061">
    <property type="entry name" value="ADH_SHORT"/>
    <property type="match status" value="1"/>
</dbReference>
<dbReference type="InterPro" id="IPR036291">
    <property type="entry name" value="NAD(P)-bd_dom_sf"/>
</dbReference>
<dbReference type="Proteomes" id="UP000664859">
    <property type="component" value="Unassembled WGS sequence"/>
</dbReference>
<dbReference type="PRINTS" id="PR00081">
    <property type="entry name" value="GDHRDH"/>
</dbReference>
<proteinExistence type="inferred from homology"/>
<comment type="caution">
    <text evidence="5">The sequence shown here is derived from an EMBL/GenBank/DDBJ whole genome shotgun (WGS) entry which is preliminary data.</text>
</comment>
<reference evidence="5" key="1">
    <citation type="submission" date="2021-02" db="EMBL/GenBank/DDBJ databases">
        <title>First Annotated Genome of the Yellow-green Alga Tribonema minus.</title>
        <authorList>
            <person name="Mahan K.M."/>
        </authorList>
    </citation>
    <scope>NUCLEOTIDE SEQUENCE</scope>
    <source>
        <strain evidence="5">UTEX B ZZ1240</strain>
    </source>
</reference>
<dbReference type="OrthoDB" id="153074at2759"/>
<keyword evidence="6" id="KW-1185">Reference proteome</keyword>
<dbReference type="AlphaFoldDB" id="A0A835ZC09"/>
<dbReference type="InterPro" id="IPR002347">
    <property type="entry name" value="SDR_fam"/>
</dbReference>
<comment type="function">
    <text evidence="3">Putative oxidoreductase.</text>
</comment>
<accession>A0A835ZC09</accession>
<dbReference type="Pfam" id="PF00106">
    <property type="entry name" value="adh_short"/>
    <property type="match status" value="2"/>
</dbReference>